<evidence type="ECO:0000313" key="3">
    <source>
        <dbReference type="EMBL" id="GBG13779.1"/>
    </source>
</evidence>
<evidence type="ECO:0000259" key="2">
    <source>
        <dbReference type="Pfam" id="PF20349"/>
    </source>
</evidence>
<dbReference type="EMBL" id="BDOQ01000003">
    <property type="protein sequence ID" value="GBG13779.1"/>
    <property type="molecule type" value="Genomic_DNA"/>
</dbReference>
<keyword evidence="4" id="KW-1185">Reference proteome</keyword>
<reference evidence="3 4" key="1">
    <citation type="journal article" date="2018" name="Environ. Microbiol.">
        <title>Isolation and genomic characterization of Novimethylophilus kurashikiensis gen. nov. sp. nov., a new lanthanide-dependent methylotrophic species of Methylophilaceae.</title>
        <authorList>
            <person name="Lv H."/>
            <person name="Sahin N."/>
            <person name="Tani A."/>
        </authorList>
    </citation>
    <scope>NUCLEOTIDE SEQUENCE [LARGE SCALE GENOMIC DNA]</scope>
    <source>
        <strain evidence="3 4">La2-4</strain>
    </source>
</reference>
<feature type="transmembrane region" description="Helical" evidence="1">
    <location>
        <begin position="101"/>
        <end position="119"/>
    </location>
</feature>
<proteinExistence type="predicted"/>
<feature type="transmembrane region" description="Helical" evidence="1">
    <location>
        <begin position="32"/>
        <end position="52"/>
    </location>
</feature>
<comment type="caution">
    <text evidence="3">The sequence shown here is derived from an EMBL/GenBank/DDBJ whole genome shotgun (WGS) entry which is preliminary data.</text>
</comment>
<keyword evidence="1" id="KW-0472">Membrane</keyword>
<sequence>MSAQGLFDAIQHSALSDAISKLDHLFGAVAQLGHITGLVLLLSSIVLVNLRLLGWGLTSQPITRLATSTNKLIWSGLALLAVSGLFIFIPAALIYYVNPFFWYKAELIVFALIVQLTLFRWATRTDEPRPLLAKGTAVVSLALWFGVGAAARVIGFLN</sequence>
<dbReference type="OrthoDB" id="8538683at2"/>
<dbReference type="AlphaFoldDB" id="A0A2R5F7H2"/>
<dbReference type="RefSeq" id="WP_109014946.1">
    <property type="nucleotide sequence ID" value="NZ_BDOQ01000003.1"/>
</dbReference>
<feature type="domain" description="DUF6644" evidence="2">
    <location>
        <begin position="25"/>
        <end position="156"/>
    </location>
</feature>
<keyword evidence="1" id="KW-0812">Transmembrane</keyword>
<evidence type="ECO:0000256" key="1">
    <source>
        <dbReference type="SAM" id="Phobius"/>
    </source>
</evidence>
<organism evidence="3 4">
    <name type="scientific">Novimethylophilus kurashikiensis</name>
    <dbReference type="NCBI Taxonomy" id="1825523"/>
    <lineage>
        <taxon>Bacteria</taxon>
        <taxon>Pseudomonadati</taxon>
        <taxon>Pseudomonadota</taxon>
        <taxon>Betaproteobacteria</taxon>
        <taxon>Nitrosomonadales</taxon>
        <taxon>Methylophilaceae</taxon>
        <taxon>Novimethylophilus</taxon>
    </lineage>
</organism>
<dbReference type="Pfam" id="PF20349">
    <property type="entry name" value="DUF6644"/>
    <property type="match status" value="1"/>
</dbReference>
<keyword evidence="1" id="KW-1133">Transmembrane helix</keyword>
<protein>
    <recommendedName>
        <fullName evidence="2">DUF6644 domain-containing protein</fullName>
    </recommendedName>
</protein>
<feature type="transmembrane region" description="Helical" evidence="1">
    <location>
        <begin position="131"/>
        <end position="154"/>
    </location>
</feature>
<dbReference type="InterPro" id="IPR046586">
    <property type="entry name" value="DUF6644"/>
</dbReference>
<gene>
    <name evidence="3" type="ORF">NMK_1330</name>
</gene>
<name>A0A2R5F7H2_9PROT</name>
<feature type="transmembrane region" description="Helical" evidence="1">
    <location>
        <begin position="72"/>
        <end position="95"/>
    </location>
</feature>
<evidence type="ECO:0000313" key="4">
    <source>
        <dbReference type="Proteomes" id="UP000245081"/>
    </source>
</evidence>
<accession>A0A2R5F7H2</accession>
<dbReference type="Proteomes" id="UP000245081">
    <property type="component" value="Unassembled WGS sequence"/>
</dbReference>